<organism evidence="1 2">
    <name type="scientific">Cloacibacterium normanense</name>
    <dbReference type="NCBI Taxonomy" id="237258"/>
    <lineage>
        <taxon>Bacteria</taxon>
        <taxon>Pseudomonadati</taxon>
        <taxon>Bacteroidota</taxon>
        <taxon>Flavobacteriia</taxon>
        <taxon>Flavobacteriales</taxon>
        <taxon>Weeksellaceae</taxon>
    </lineage>
</organism>
<accession>A0A1E5UGZ0</accession>
<reference evidence="1 2" key="1">
    <citation type="submission" date="2016-09" db="EMBL/GenBank/DDBJ databases">
        <authorList>
            <person name="Capua I."/>
            <person name="De Benedictis P."/>
            <person name="Joannis T."/>
            <person name="Lombin L.H."/>
            <person name="Cattoli G."/>
        </authorList>
    </citation>
    <scope>NUCLEOTIDE SEQUENCE [LARGE SCALE GENOMIC DNA]</scope>
    <source>
        <strain evidence="1 2">NRS-1</strain>
    </source>
</reference>
<sequence length="394" mass="46567">MLAFCQKTNPELTKYVNFLEKQNVSAKDYVLNLFKKYDVVILCERQHTETTQYDLIYDIVSSPYFHKNVGNIFTEVGSYSNRQNTLNFIKTKFSNDSLKQIKQAEIYRNGFFPNNWLNTNFYDFTGRLNSLNSTLKNKKQINLFTSGSMNPSIDERNDEKGMRKYVLANYVKRDSLMASYVIKTLDSLNKYSSKKKALVIMNYRHAFSKSYTKDRNVGDYLFKKYKGKTANVYINYLASLNKVDERDKEKAKMFQGPEQVPIQNGKWDASFKLAKKENVGFDFKNSPFGKDNFDIWQATKTDDKYEDVFTGFVYYLPLDKQVNSSGVKNFFINADFQQFINDWNLFDKVTRKSEPRIYSKELENGYKKDFETIRIRKYTDLEKYQEIINQWLKN</sequence>
<dbReference type="AlphaFoldDB" id="A0A1E5UGZ0"/>
<protein>
    <submittedName>
        <fullName evidence="1">Uncharacterized protein</fullName>
    </submittedName>
</protein>
<dbReference type="Proteomes" id="UP000095601">
    <property type="component" value="Unassembled WGS sequence"/>
</dbReference>
<dbReference type="STRING" id="237258.SAMN04489756_10962"/>
<evidence type="ECO:0000313" key="1">
    <source>
        <dbReference type="EMBL" id="OEL12160.1"/>
    </source>
</evidence>
<evidence type="ECO:0000313" key="2">
    <source>
        <dbReference type="Proteomes" id="UP000095601"/>
    </source>
</evidence>
<proteinExistence type="predicted"/>
<name>A0A1E5UGZ0_9FLAO</name>
<gene>
    <name evidence="1" type="ORF">BHF72_1348</name>
</gene>
<dbReference type="EMBL" id="MKGI01000011">
    <property type="protein sequence ID" value="OEL12160.1"/>
    <property type="molecule type" value="Genomic_DNA"/>
</dbReference>
<comment type="caution">
    <text evidence="1">The sequence shown here is derived from an EMBL/GenBank/DDBJ whole genome shotgun (WGS) entry which is preliminary data.</text>
</comment>
<keyword evidence="2" id="KW-1185">Reference proteome</keyword>